<accession>A0A510UBQ2</accession>
<feature type="compositionally biased region" description="Basic and acidic residues" evidence="1">
    <location>
        <begin position="122"/>
        <end position="134"/>
    </location>
</feature>
<sequence length="157" mass="17742">MLTLNGEFFDLTSMRVEMSMELKDQDMSGQSSGTDTAEQGDKGKKLSISGLIPFSQTDTLTRLYQLASAKDARKNRVVYRIGHDIAKALKIRQIKFTGRINATEHDSLLAWNVSFELREHNSVAEQKENRDKQSSKPNQVQSTRHQQALKEAEETLA</sequence>
<gene>
    <name evidence="2" type="ORF">AFI02nite_00380</name>
</gene>
<comment type="caution">
    <text evidence="2">The sequence shown here is derived from an EMBL/GenBank/DDBJ whole genome shotgun (WGS) entry which is preliminary data.</text>
</comment>
<evidence type="ECO:0000313" key="2">
    <source>
        <dbReference type="EMBL" id="GEK12002.1"/>
    </source>
</evidence>
<feature type="compositionally biased region" description="Basic and acidic residues" evidence="1">
    <location>
        <begin position="148"/>
        <end position="157"/>
    </location>
</feature>
<feature type="compositionally biased region" description="Polar residues" evidence="1">
    <location>
        <begin position="135"/>
        <end position="146"/>
    </location>
</feature>
<proteinExistence type="predicted"/>
<protein>
    <submittedName>
        <fullName evidence="2">Uncharacterized protein</fullName>
    </submittedName>
</protein>
<dbReference type="InterPro" id="IPR057869">
    <property type="entry name" value="HP1_YO34"/>
</dbReference>
<evidence type="ECO:0000256" key="1">
    <source>
        <dbReference type="SAM" id="MobiDB-lite"/>
    </source>
</evidence>
<dbReference type="Pfam" id="PF25759">
    <property type="entry name" value="HP1_ORF34"/>
    <property type="match status" value="1"/>
</dbReference>
<name>A0A510UBQ2_ALIFS</name>
<feature type="compositionally biased region" description="Polar residues" evidence="1">
    <location>
        <begin position="27"/>
        <end position="37"/>
    </location>
</feature>
<dbReference type="Proteomes" id="UP000321787">
    <property type="component" value="Unassembled WGS sequence"/>
</dbReference>
<reference evidence="2 3" key="1">
    <citation type="submission" date="2019-07" db="EMBL/GenBank/DDBJ databases">
        <title>Whole genome shotgun sequence of Aliivibrio fischeri NBRC 101058.</title>
        <authorList>
            <person name="Hosoyama A."/>
            <person name="Uohara A."/>
            <person name="Ohji S."/>
            <person name="Ichikawa N."/>
        </authorList>
    </citation>
    <scope>NUCLEOTIDE SEQUENCE [LARGE SCALE GENOMIC DNA]</scope>
    <source>
        <strain evidence="2 3">NBRC 101058</strain>
    </source>
</reference>
<dbReference type="EMBL" id="BJTZ01000001">
    <property type="protein sequence ID" value="GEK12002.1"/>
    <property type="molecule type" value="Genomic_DNA"/>
</dbReference>
<dbReference type="AlphaFoldDB" id="A0A510UBQ2"/>
<feature type="region of interest" description="Disordered" evidence="1">
    <location>
        <begin position="122"/>
        <end position="157"/>
    </location>
</feature>
<organism evidence="2 3">
    <name type="scientific">Aliivibrio fischeri</name>
    <name type="common">Vibrio fischeri</name>
    <dbReference type="NCBI Taxonomy" id="668"/>
    <lineage>
        <taxon>Bacteria</taxon>
        <taxon>Pseudomonadati</taxon>
        <taxon>Pseudomonadota</taxon>
        <taxon>Gammaproteobacteria</taxon>
        <taxon>Vibrionales</taxon>
        <taxon>Vibrionaceae</taxon>
        <taxon>Aliivibrio</taxon>
    </lineage>
</organism>
<evidence type="ECO:0000313" key="3">
    <source>
        <dbReference type="Proteomes" id="UP000321787"/>
    </source>
</evidence>
<dbReference type="RefSeq" id="WP_146860427.1">
    <property type="nucleotide sequence ID" value="NZ_BJTZ01000001.1"/>
</dbReference>
<feature type="region of interest" description="Disordered" evidence="1">
    <location>
        <begin position="23"/>
        <end position="42"/>
    </location>
</feature>